<dbReference type="Proteomes" id="UP000765509">
    <property type="component" value="Unassembled WGS sequence"/>
</dbReference>
<evidence type="ECO:0000313" key="2">
    <source>
        <dbReference type="Proteomes" id="UP000765509"/>
    </source>
</evidence>
<dbReference type="AlphaFoldDB" id="A0A9Q3BI64"/>
<reference evidence="1" key="1">
    <citation type="submission" date="2021-03" db="EMBL/GenBank/DDBJ databases">
        <title>Draft genome sequence of rust myrtle Austropuccinia psidii MF-1, a brazilian biotype.</title>
        <authorList>
            <person name="Quecine M.C."/>
            <person name="Pachon D.M.R."/>
            <person name="Bonatelli M.L."/>
            <person name="Correr F.H."/>
            <person name="Franceschini L.M."/>
            <person name="Leite T.F."/>
            <person name="Margarido G.R.A."/>
            <person name="Almeida C.A."/>
            <person name="Ferrarezi J.A."/>
            <person name="Labate C.A."/>
        </authorList>
    </citation>
    <scope>NUCLEOTIDE SEQUENCE</scope>
    <source>
        <strain evidence="1">MF-1</strain>
    </source>
</reference>
<protein>
    <submittedName>
        <fullName evidence="1">Uncharacterized protein</fullName>
    </submittedName>
</protein>
<dbReference type="EMBL" id="AVOT02001120">
    <property type="protein sequence ID" value="MBW0465754.1"/>
    <property type="molecule type" value="Genomic_DNA"/>
</dbReference>
<organism evidence="1 2">
    <name type="scientific">Austropuccinia psidii MF-1</name>
    <dbReference type="NCBI Taxonomy" id="1389203"/>
    <lineage>
        <taxon>Eukaryota</taxon>
        <taxon>Fungi</taxon>
        <taxon>Dikarya</taxon>
        <taxon>Basidiomycota</taxon>
        <taxon>Pucciniomycotina</taxon>
        <taxon>Pucciniomycetes</taxon>
        <taxon>Pucciniales</taxon>
        <taxon>Sphaerophragmiaceae</taxon>
        <taxon>Austropuccinia</taxon>
    </lineage>
</organism>
<name>A0A9Q3BI64_9BASI</name>
<evidence type="ECO:0000313" key="1">
    <source>
        <dbReference type="EMBL" id="MBW0465754.1"/>
    </source>
</evidence>
<sequence>MAHVRWHSTVPLSRIPMRHTQILTPVQDPYALHAKPWAVNPYACPGFQCFTCKVLTPVQAHDNSNNCLCQGSLGTALTLAYGVAGTQCFTPKSLRLCRFPTIEKIAYTRVGF</sequence>
<comment type="caution">
    <text evidence="1">The sequence shown here is derived from an EMBL/GenBank/DDBJ whole genome shotgun (WGS) entry which is preliminary data.</text>
</comment>
<keyword evidence="2" id="KW-1185">Reference proteome</keyword>
<proteinExistence type="predicted"/>
<accession>A0A9Q3BI64</accession>
<gene>
    <name evidence="1" type="ORF">O181_005469</name>
</gene>